<comment type="caution">
    <text evidence="2">The sequence shown here is derived from an EMBL/GenBank/DDBJ whole genome shotgun (WGS) entry which is preliminary data.</text>
</comment>
<proteinExistence type="predicted"/>
<gene>
    <name evidence="2" type="ORF">Scaly_2344700</name>
</gene>
<dbReference type="Pfam" id="PF00481">
    <property type="entry name" value="PP2C"/>
    <property type="match status" value="1"/>
</dbReference>
<dbReference type="InterPro" id="IPR015655">
    <property type="entry name" value="PP2C"/>
</dbReference>
<dbReference type="GO" id="GO:0004722">
    <property type="term" value="F:protein serine/threonine phosphatase activity"/>
    <property type="evidence" value="ECO:0007669"/>
    <property type="project" value="InterPro"/>
</dbReference>
<feature type="domain" description="PPM-type phosphatase" evidence="1">
    <location>
        <begin position="37"/>
        <end position="302"/>
    </location>
</feature>
<sequence length="307" mass="33111">MGICASISSSVMHDDTYGHENAVYYRGLSLNANESQRIGSTYSHTGSKGLNQDSAILFQGYGIENGGFGAVFDGHGKNGHIVSKIVRNRLPSLLLSQRNGIAKISPSAVSTKQSERLESDQSGPSKNFLKWKEACVSAFKVMDKEIKLLDSLDCSCSGSTAVVVVKQSEDLVIANLGDSRAVLGTRTENGISAVQLTTDFKPGVHSEAERIRKFKGRVLALKEEPHIQRVWLPYDDSPGWPCLGLLEISCGMLSNDEVVSIVSVVSSEEAAAKAVVDAAVASWKHKFPNSKRDDCTVICLFLQMGAT</sequence>
<evidence type="ECO:0000259" key="1">
    <source>
        <dbReference type="PROSITE" id="PS51746"/>
    </source>
</evidence>
<dbReference type="PROSITE" id="PS51746">
    <property type="entry name" value="PPM_2"/>
    <property type="match status" value="1"/>
</dbReference>
<dbReference type="SUPFAM" id="SSF81606">
    <property type="entry name" value="PP2C-like"/>
    <property type="match status" value="1"/>
</dbReference>
<protein>
    <recommendedName>
        <fullName evidence="1">PPM-type phosphatase domain-containing protein</fullName>
    </recommendedName>
</protein>
<dbReference type="AlphaFoldDB" id="A0AAW2LXR0"/>
<reference evidence="2" key="2">
    <citation type="journal article" date="2024" name="Plant">
        <title>Genomic evolution and insights into agronomic trait innovations of Sesamum species.</title>
        <authorList>
            <person name="Miao H."/>
            <person name="Wang L."/>
            <person name="Qu L."/>
            <person name="Liu H."/>
            <person name="Sun Y."/>
            <person name="Le M."/>
            <person name="Wang Q."/>
            <person name="Wei S."/>
            <person name="Zheng Y."/>
            <person name="Lin W."/>
            <person name="Duan Y."/>
            <person name="Cao H."/>
            <person name="Xiong S."/>
            <person name="Wang X."/>
            <person name="Wei L."/>
            <person name="Li C."/>
            <person name="Ma Q."/>
            <person name="Ju M."/>
            <person name="Zhao R."/>
            <person name="Li G."/>
            <person name="Mu C."/>
            <person name="Tian Q."/>
            <person name="Mei H."/>
            <person name="Zhang T."/>
            <person name="Gao T."/>
            <person name="Zhang H."/>
        </authorList>
    </citation>
    <scope>NUCLEOTIDE SEQUENCE</scope>
    <source>
        <strain evidence="2">KEN8</strain>
    </source>
</reference>
<dbReference type="InterPro" id="IPR001932">
    <property type="entry name" value="PPM-type_phosphatase-like_dom"/>
</dbReference>
<dbReference type="CDD" id="cd00143">
    <property type="entry name" value="PP2Cc"/>
    <property type="match status" value="1"/>
</dbReference>
<dbReference type="Gene3D" id="3.60.40.10">
    <property type="entry name" value="PPM-type phosphatase domain"/>
    <property type="match status" value="2"/>
</dbReference>
<dbReference type="SMART" id="SM00332">
    <property type="entry name" value="PP2Cc"/>
    <property type="match status" value="1"/>
</dbReference>
<dbReference type="InterPro" id="IPR036457">
    <property type="entry name" value="PPM-type-like_dom_sf"/>
</dbReference>
<accession>A0AAW2LXR0</accession>
<evidence type="ECO:0000313" key="2">
    <source>
        <dbReference type="EMBL" id="KAL0323776.1"/>
    </source>
</evidence>
<dbReference type="PANTHER" id="PTHR47992">
    <property type="entry name" value="PROTEIN PHOSPHATASE"/>
    <property type="match status" value="1"/>
</dbReference>
<organism evidence="2">
    <name type="scientific">Sesamum calycinum</name>
    <dbReference type="NCBI Taxonomy" id="2727403"/>
    <lineage>
        <taxon>Eukaryota</taxon>
        <taxon>Viridiplantae</taxon>
        <taxon>Streptophyta</taxon>
        <taxon>Embryophyta</taxon>
        <taxon>Tracheophyta</taxon>
        <taxon>Spermatophyta</taxon>
        <taxon>Magnoliopsida</taxon>
        <taxon>eudicotyledons</taxon>
        <taxon>Gunneridae</taxon>
        <taxon>Pentapetalae</taxon>
        <taxon>asterids</taxon>
        <taxon>lamiids</taxon>
        <taxon>Lamiales</taxon>
        <taxon>Pedaliaceae</taxon>
        <taxon>Sesamum</taxon>
    </lineage>
</organism>
<name>A0AAW2LXR0_9LAMI</name>
<reference evidence="2" key="1">
    <citation type="submission" date="2020-06" db="EMBL/GenBank/DDBJ databases">
        <authorList>
            <person name="Li T."/>
            <person name="Hu X."/>
            <person name="Zhang T."/>
            <person name="Song X."/>
            <person name="Zhang H."/>
            <person name="Dai N."/>
            <person name="Sheng W."/>
            <person name="Hou X."/>
            <person name="Wei L."/>
        </authorList>
    </citation>
    <scope>NUCLEOTIDE SEQUENCE</scope>
    <source>
        <strain evidence="2">KEN8</strain>
        <tissue evidence="2">Leaf</tissue>
    </source>
</reference>
<dbReference type="EMBL" id="JACGWM010000015">
    <property type="protein sequence ID" value="KAL0323776.1"/>
    <property type="molecule type" value="Genomic_DNA"/>
</dbReference>